<reference evidence="6" key="1">
    <citation type="journal article" date="2019" name="Nat. Commun.">
        <title>The genome of broomcorn millet.</title>
        <authorList>
            <person name="Zou C."/>
            <person name="Miki D."/>
            <person name="Li D."/>
            <person name="Tang Q."/>
            <person name="Xiao L."/>
            <person name="Rajput S."/>
            <person name="Deng P."/>
            <person name="Jia W."/>
            <person name="Huang R."/>
            <person name="Zhang M."/>
            <person name="Sun Y."/>
            <person name="Hu J."/>
            <person name="Fu X."/>
            <person name="Schnable P.S."/>
            <person name="Li F."/>
            <person name="Zhang H."/>
            <person name="Feng B."/>
            <person name="Zhu X."/>
            <person name="Liu R."/>
            <person name="Schnable J.C."/>
            <person name="Zhu J.-K."/>
            <person name="Zhang H."/>
        </authorList>
    </citation>
    <scope>NUCLEOTIDE SEQUENCE [LARGE SCALE GENOMIC DNA]</scope>
</reference>
<dbReference type="AlphaFoldDB" id="A0A3L6P9F9"/>
<evidence type="ECO:0000313" key="5">
    <source>
        <dbReference type="EMBL" id="RLM48894.1"/>
    </source>
</evidence>
<dbReference type="OrthoDB" id="411524at2759"/>
<dbReference type="InterPro" id="IPR011990">
    <property type="entry name" value="TPR-like_helical_dom_sf"/>
</dbReference>
<evidence type="ECO:0000256" key="4">
    <source>
        <dbReference type="SAM" id="MobiDB-lite"/>
    </source>
</evidence>
<keyword evidence="3" id="KW-0328">Glycosyltransferase</keyword>
<dbReference type="InterPro" id="IPR029044">
    <property type="entry name" value="Nucleotide-diphossugar_trans"/>
</dbReference>
<comment type="caution">
    <text evidence="5">The sequence shown here is derived from an EMBL/GenBank/DDBJ whole genome shotgun (WGS) entry which is preliminary data.</text>
</comment>
<dbReference type="GO" id="GO:0047262">
    <property type="term" value="F:polygalacturonate 4-alpha-galacturonosyltransferase activity"/>
    <property type="evidence" value="ECO:0007669"/>
    <property type="project" value="InterPro"/>
</dbReference>
<dbReference type="Pfam" id="PF25557">
    <property type="entry name" value="GAUT_1"/>
    <property type="match status" value="1"/>
</dbReference>
<protein>
    <recommendedName>
        <fullName evidence="7">Galacturonosyltransferase 7</fullName>
    </recommendedName>
</protein>
<accession>A0A3L6P9F9</accession>
<keyword evidence="6" id="KW-1185">Reference proteome</keyword>
<feature type="compositionally biased region" description="Basic and acidic residues" evidence="4">
    <location>
        <begin position="322"/>
        <end position="337"/>
    </location>
</feature>
<gene>
    <name evidence="5" type="ORF">C2845_PMPSC055770</name>
</gene>
<dbReference type="Gene3D" id="3.90.550.10">
    <property type="entry name" value="Spore Coat Polysaccharide Biosynthesis Protein SpsA, Chain A"/>
    <property type="match status" value="1"/>
</dbReference>
<dbReference type="STRING" id="4540.A0A3L6P9F9"/>
<dbReference type="EMBL" id="PQIB02000688">
    <property type="protein sequence ID" value="RLM48894.1"/>
    <property type="molecule type" value="Genomic_DNA"/>
</dbReference>
<dbReference type="Gene3D" id="1.25.40.10">
    <property type="entry name" value="Tetratricopeptide repeat domain"/>
    <property type="match status" value="1"/>
</dbReference>
<comment type="similarity">
    <text evidence="2">Belongs to the glycosyltransferase 8 family.</text>
</comment>
<comment type="pathway">
    <text evidence="1">Glycan metabolism; pectin biosynthesis.</text>
</comment>
<dbReference type="Proteomes" id="UP000275267">
    <property type="component" value="Unassembled WGS sequence"/>
</dbReference>
<dbReference type="InterPro" id="IPR029993">
    <property type="entry name" value="GAUT"/>
</dbReference>
<dbReference type="PANTHER" id="PTHR32116">
    <property type="entry name" value="GALACTURONOSYLTRANSFERASE 4-RELATED"/>
    <property type="match status" value="1"/>
</dbReference>
<dbReference type="GO" id="GO:0045489">
    <property type="term" value="P:pectin biosynthetic process"/>
    <property type="evidence" value="ECO:0007669"/>
    <property type="project" value="UniProtKB-UniPathway"/>
</dbReference>
<dbReference type="CDD" id="cd06429">
    <property type="entry name" value="GT8_like_1"/>
    <property type="match status" value="1"/>
</dbReference>
<feature type="region of interest" description="Disordered" evidence="4">
    <location>
        <begin position="433"/>
        <end position="452"/>
    </location>
</feature>
<dbReference type="InterPro" id="IPR002495">
    <property type="entry name" value="Glyco_trans_8"/>
</dbReference>
<keyword evidence="3" id="KW-0808">Transferase</keyword>
<evidence type="ECO:0000256" key="2">
    <source>
        <dbReference type="ARBA" id="ARBA00006351"/>
    </source>
</evidence>
<dbReference type="PANTHER" id="PTHR32116:SF105">
    <property type="entry name" value="HEXOSYLTRANSFERASE"/>
    <property type="match status" value="1"/>
</dbReference>
<organism evidence="5 6">
    <name type="scientific">Panicum miliaceum</name>
    <name type="common">Proso millet</name>
    <name type="synonym">Broomcorn millet</name>
    <dbReference type="NCBI Taxonomy" id="4540"/>
    <lineage>
        <taxon>Eukaryota</taxon>
        <taxon>Viridiplantae</taxon>
        <taxon>Streptophyta</taxon>
        <taxon>Embryophyta</taxon>
        <taxon>Tracheophyta</taxon>
        <taxon>Spermatophyta</taxon>
        <taxon>Magnoliopsida</taxon>
        <taxon>Liliopsida</taxon>
        <taxon>Poales</taxon>
        <taxon>Poaceae</taxon>
        <taxon>PACMAD clade</taxon>
        <taxon>Panicoideae</taxon>
        <taxon>Panicodae</taxon>
        <taxon>Paniceae</taxon>
        <taxon>Panicinae</taxon>
        <taxon>Panicum</taxon>
        <taxon>Panicum sect. Panicum</taxon>
    </lineage>
</organism>
<evidence type="ECO:0000256" key="1">
    <source>
        <dbReference type="ARBA" id="ARBA00004877"/>
    </source>
</evidence>
<dbReference type="UniPathway" id="UPA00845"/>
<evidence type="ECO:0008006" key="7">
    <source>
        <dbReference type="Google" id="ProtNLM"/>
    </source>
</evidence>
<dbReference type="Pfam" id="PF01501">
    <property type="entry name" value="Glyco_transf_8"/>
    <property type="match status" value="1"/>
</dbReference>
<name>A0A3L6P9F9_PANMI</name>
<evidence type="ECO:0000313" key="6">
    <source>
        <dbReference type="Proteomes" id="UP000275267"/>
    </source>
</evidence>
<sequence>MLGHLRRSLRAFHRLPATGHAACDPVPLHRDFSTSEKVTRGRVYQQEELEPTTPAKDTDIMIDRIKKSTRELEQGPTGKNLSSAEKREFLINTLLGLEDSKEVVYGTLDAWVAFEQDFPLAPLRQALSALEKEEQWHRIVQVIKWMLSKGQGNTMGTYEQLVHALEKDNRAEEAHEIWQRKIAHDLRSVPWRFCHLMLAIYYRNNRLERLVKLFKELESCGRKPPYKDIVRKVEDAYEMLGLLEEKNVLLEKYKDLYNKPSRGDRKKGSKSKRTEMNKTGEFVRIASDILTWPNSCMNVMGPFTRDCPTTELQQAALGAEAEQSRAEHRQQRSRAEEPLPTTMKGHQQQQHSSPLLLPPNKRRCTALAAAVPALVVCSILLPLVFLLGLHRPGYGSEERAAVVISTKLAGVGARNKQHLENGGAMKHKLLKDVSKKKTSGSNGIPVEKSTRSKSKAKLKVKGAFSLVELNNDTFESQGPHMLKRYQRKDMSGRLKLEDIVVDGKENHGQETVHEGNPKSCEHEYGSYCLWSTEHREVMKDAIVKRLKDQLFIARAHYPSIAKIKQHERFTRELKQSIQEHERMLSDTITDADLPPVFAKKLEKMEHTIERAKSCEVGCSNVERKLRQLLDITEDEAYFHTRQSAILYHLGVQTMPKTHHCLNMRLTLEYFKSRSIRTDQLNRQKLESPAFQHYVIFSRDVLAVSTTINSTVSNCQDSGSIVFHLFTDAQNFYAMKHWFERNSYLEATVHVTNIEDHLELPKHAEMQQLLPSEEFRVTIRNYSEPSLRQMKTEYISVFGHSHFLLPDLLPSLNRVVVLDDDLIVQKDLSSLWNLDMDGKVIGAVQFCGVKLGQLRSYISEHSFNSDACAWLSGLNVIELEKWRDLRVTSLYDESLQKLQKESLTSKRLKALPVSILAFQNLIYPLEDSWVQSGLGHDYGISRDHIEKAATLHYNGVMKPWLDLGIHDYKSYWRKYMTTGEMFMTECNIH</sequence>
<dbReference type="SUPFAM" id="SSF53448">
    <property type="entry name" value="Nucleotide-diphospho-sugar transferases"/>
    <property type="match status" value="1"/>
</dbReference>
<proteinExistence type="inferred from homology"/>
<feature type="compositionally biased region" description="Low complexity" evidence="4">
    <location>
        <begin position="346"/>
        <end position="356"/>
    </location>
</feature>
<feature type="region of interest" description="Disordered" evidence="4">
    <location>
        <begin position="316"/>
        <end position="356"/>
    </location>
</feature>
<evidence type="ECO:0000256" key="3">
    <source>
        <dbReference type="ARBA" id="ARBA00022676"/>
    </source>
</evidence>